<dbReference type="Pfam" id="PF01032">
    <property type="entry name" value="FecCD"/>
    <property type="match status" value="1"/>
</dbReference>
<dbReference type="FunFam" id="1.10.3470.10:FF:000004">
    <property type="entry name" value="Iron compound ABC transporter, permease"/>
    <property type="match status" value="1"/>
</dbReference>
<gene>
    <name evidence="11" type="ORF">HMPREF3225_02099</name>
</gene>
<evidence type="ECO:0000256" key="5">
    <source>
        <dbReference type="ARBA" id="ARBA00022496"/>
    </source>
</evidence>
<dbReference type="InterPro" id="IPR000522">
    <property type="entry name" value="ABC_transptr_permease_BtuC"/>
</dbReference>
<dbReference type="EMBL" id="LRQI01000087">
    <property type="protein sequence ID" value="KXA36739.1"/>
    <property type="molecule type" value="Genomic_DNA"/>
</dbReference>
<keyword evidence="8" id="KW-0408">Iron</keyword>
<evidence type="ECO:0000256" key="4">
    <source>
        <dbReference type="ARBA" id="ARBA00022475"/>
    </source>
</evidence>
<dbReference type="SUPFAM" id="SSF81345">
    <property type="entry name" value="ABC transporter involved in vitamin B12 uptake, BtuC"/>
    <property type="match status" value="1"/>
</dbReference>
<dbReference type="RefSeq" id="WP_060795711.1">
    <property type="nucleotide sequence ID" value="NZ_KQ957397.1"/>
</dbReference>
<keyword evidence="6 10" id="KW-0812">Transmembrane</keyword>
<feature type="transmembrane region" description="Helical" evidence="10">
    <location>
        <begin position="292"/>
        <end position="313"/>
    </location>
</feature>
<comment type="caution">
    <text evidence="11">The sequence shown here is derived from an EMBL/GenBank/DDBJ whole genome shotgun (WGS) entry which is preliminary data.</text>
</comment>
<evidence type="ECO:0000313" key="12">
    <source>
        <dbReference type="Proteomes" id="UP000070063"/>
    </source>
</evidence>
<evidence type="ECO:0000313" key="11">
    <source>
        <dbReference type="EMBL" id="KXA36739.1"/>
    </source>
</evidence>
<keyword evidence="5" id="KW-0406">Ion transport</keyword>
<proteinExistence type="inferred from homology"/>
<dbReference type="InterPro" id="IPR037294">
    <property type="entry name" value="ABC_BtuC-like"/>
</dbReference>
<evidence type="ECO:0000256" key="7">
    <source>
        <dbReference type="ARBA" id="ARBA00022989"/>
    </source>
</evidence>
<dbReference type="Proteomes" id="UP000070063">
    <property type="component" value="Unassembled WGS sequence"/>
</dbReference>
<feature type="transmembrane region" description="Helical" evidence="10">
    <location>
        <begin position="180"/>
        <end position="202"/>
    </location>
</feature>
<evidence type="ECO:0000256" key="8">
    <source>
        <dbReference type="ARBA" id="ARBA00023004"/>
    </source>
</evidence>
<evidence type="ECO:0000256" key="1">
    <source>
        <dbReference type="ARBA" id="ARBA00004651"/>
    </source>
</evidence>
<keyword evidence="3" id="KW-0813">Transport</keyword>
<keyword evidence="4" id="KW-1003">Cell membrane</keyword>
<evidence type="ECO:0000256" key="3">
    <source>
        <dbReference type="ARBA" id="ARBA00022448"/>
    </source>
</evidence>
<evidence type="ECO:0000256" key="9">
    <source>
        <dbReference type="ARBA" id="ARBA00023136"/>
    </source>
</evidence>
<feature type="transmembrane region" description="Helical" evidence="10">
    <location>
        <begin position="9"/>
        <end position="26"/>
    </location>
</feature>
<accession>A0ABD4EDR5</accession>
<feature type="transmembrane region" description="Helical" evidence="10">
    <location>
        <begin position="128"/>
        <end position="146"/>
    </location>
</feature>
<dbReference type="AlphaFoldDB" id="A0ABD4EDR5"/>
<sequence length="319" mass="35624">MLMGLNKKLILLIGITIIAAIFYLFVGLDPDIFDYQLQSRLRKALLILLVGGSIGTAVVLFQAITRNRLLTPSIMGLDSVYLFVKVLPVFLFGIQSEIQTNIYINFAITLMTMVVFSLILFEGIFKLGHFSVYFILLVGFVLGTFFRSITNFIQLIMDPDAFLAVQSAMFANFNGSNTTLVWLSGVFLIVLVVVAYRSAAYLDVLLLGRAQAINLGINYERVIRGVLILVCMLVSISTALVGPITFLGLLTVNLAHEYMRTYKHKILIPVTICLSWIGLFVAEWIVENLFDATSEVSIIIDLVGGSYFIYLLMKRRQSS</sequence>
<protein>
    <submittedName>
        <fullName evidence="11">Iron chelate uptake ABC transporter, FeCT family, permease protein</fullName>
    </submittedName>
</protein>
<evidence type="ECO:0000256" key="6">
    <source>
        <dbReference type="ARBA" id="ARBA00022692"/>
    </source>
</evidence>
<dbReference type="Gene3D" id="1.10.3470.10">
    <property type="entry name" value="ABC transporter involved in vitamin B12 uptake, BtuC"/>
    <property type="match status" value="1"/>
</dbReference>
<evidence type="ECO:0000256" key="10">
    <source>
        <dbReference type="SAM" id="Phobius"/>
    </source>
</evidence>
<comment type="subcellular location">
    <subcellularLocation>
        <location evidence="1">Cell membrane</location>
        <topology evidence="1">Multi-pass membrane protein</topology>
    </subcellularLocation>
</comment>
<name>A0ABD4EDR5_STALU</name>
<feature type="transmembrane region" description="Helical" evidence="10">
    <location>
        <begin position="222"/>
        <end position="254"/>
    </location>
</feature>
<feature type="transmembrane region" description="Helical" evidence="10">
    <location>
        <begin position="76"/>
        <end position="96"/>
    </location>
</feature>
<comment type="similarity">
    <text evidence="2">Belongs to the binding-protein-dependent transport system permease family. FecCD subfamily.</text>
</comment>
<keyword evidence="5" id="KW-0410">Iron transport</keyword>
<dbReference type="GO" id="GO:0005886">
    <property type="term" value="C:plasma membrane"/>
    <property type="evidence" value="ECO:0007669"/>
    <property type="project" value="UniProtKB-SubCell"/>
</dbReference>
<dbReference type="CDD" id="cd06550">
    <property type="entry name" value="TM_ABC_iron-siderophores_like"/>
    <property type="match status" value="1"/>
</dbReference>
<dbReference type="PANTHER" id="PTHR30472:SF19">
    <property type="entry name" value="PETROBACTIN IMPORT SYSTEM PERMEASE PROTEIN YCLO"/>
    <property type="match status" value="1"/>
</dbReference>
<keyword evidence="9 10" id="KW-0472">Membrane</keyword>
<evidence type="ECO:0000256" key="2">
    <source>
        <dbReference type="ARBA" id="ARBA00007935"/>
    </source>
</evidence>
<feature type="transmembrane region" description="Helical" evidence="10">
    <location>
        <begin position="102"/>
        <end position="121"/>
    </location>
</feature>
<keyword evidence="7 10" id="KW-1133">Transmembrane helix</keyword>
<dbReference type="GO" id="GO:0006826">
    <property type="term" value="P:iron ion transport"/>
    <property type="evidence" value="ECO:0007669"/>
    <property type="project" value="UniProtKB-KW"/>
</dbReference>
<feature type="transmembrane region" description="Helical" evidence="10">
    <location>
        <begin position="46"/>
        <end position="64"/>
    </location>
</feature>
<feature type="transmembrane region" description="Helical" evidence="10">
    <location>
        <begin position="266"/>
        <end position="286"/>
    </location>
</feature>
<reference evidence="11 12" key="1">
    <citation type="submission" date="2016-01" db="EMBL/GenBank/DDBJ databases">
        <authorList>
            <person name="Mitreva M."/>
            <person name="Pepin K.H."/>
            <person name="Mihindukulasuriya K.A."/>
            <person name="Fulton R."/>
            <person name="Fronick C."/>
            <person name="O'Laughlin M."/>
            <person name="Miner T."/>
            <person name="Herter B."/>
            <person name="Rosa B.A."/>
            <person name="Cordes M."/>
            <person name="Tomlinson C."/>
            <person name="Wollam A."/>
            <person name="Palsikar V.B."/>
            <person name="Mardis E.R."/>
            <person name="Wilson R.K."/>
        </authorList>
    </citation>
    <scope>NUCLEOTIDE SEQUENCE [LARGE SCALE GENOMIC DNA]</scope>
    <source>
        <strain evidence="11 12">MJR7738</strain>
    </source>
</reference>
<organism evidence="11 12">
    <name type="scientific">Staphylococcus lugdunensis</name>
    <dbReference type="NCBI Taxonomy" id="28035"/>
    <lineage>
        <taxon>Bacteria</taxon>
        <taxon>Bacillati</taxon>
        <taxon>Bacillota</taxon>
        <taxon>Bacilli</taxon>
        <taxon>Bacillales</taxon>
        <taxon>Staphylococcaceae</taxon>
        <taxon>Staphylococcus</taxon>
    </lineage>
</organism>
<dbReference type="PANTHER" id="PTHR30472">
    <property type="entry name" value="FERRIC ENTEROBACTIN TRANSPORT SYSTEM PERMEASE PROTEIN"/>
    <property type="match status" value="1"/>
</dbReference>